<feature type="non-terminal residue" evidence="2">
    <location>
        <position position="132"/>
    </location>
</feature>
<comment type="caution">
    <text evidence="2">The sequence shown here is derived from an EMBL/GenBank/DDBJ whole genome shotgun (WGS) entry which is preliminary data.</text>
</comment>
<dbReference type="GO" id="GO:0004222">
    <property type="term" value="F:metalloendopeptidase activity"/>
    <property type="evidence" value="ECO:0007669"/>
    <property type="project" value="InterPro"/>
</dbReference>
<evidence type="ECO:0000313" key="2">
    <source>
        <dbReference type="EMBL" id="GAF78111.1"/>
    </source>
</evidence>
<sequence length="132" mass="14025">MIRRLRAPLAFAIAAVLAGGAHAASPQAGSAFDPASLDAKFNPCDDFYGYVNARWIAANPIPGDRTRWGTFDELREASLKAQHKLIEDPAAAKAAKGSIEQKLGDFYATGMDEAAIEKAGIVPLQGELKKIA</sequence>
<name>X0SSJ3_9ZZZZ</name>
<dbReference type="InterPro" id="IPR008753">
    <property type="entry name" value="Peptidase_M13_N"/>
</dbReference>
<dbReference type="Pfam" id="PF05649">
    <property type="entry name" value="Peptidase_M13_N"/>
    <property type="match status" value="1"/>
</dbReference>
<protein>
    <recommendedName>
        <fullName evidence="1">Peptidase M13 N-terminal domain-containing protein</fullName>
    </recommendedName>
</protein>
<proteinExistence type="predicted"/>
<feature type="domain" description="Peptidase M13 N-terminal" evidence="1">
    <location>
        <begin position="43"/>
        <end position="131"/>
    </location>
</feature>
<dbReference type="SUPFAM" id="SSF55486">
    <property type="entry name" value="Metalloproteases ('zincins'), catalytic domain"/>
    <property type="match status" value="1"/>
</dbReference>
<accession>X0SSJ3</accession>
<reference evidence="2" key="1">
    <citation type="journal article" date="2014" name="Front. Microbiol.">
        <title>High frequency of phylogenetically diverse reductive dehalogenase-homologous genes in deep subseafloor sedimentary metagenomes.</title>
        <authorList>
            <person name="Kawai M."/>
            <person name="Futagami T."/>
            <person name="Toyoda A."/>
            <person name="Takaki Y."/>
            <person name="Nishi S."/>
            <person name="Hori S."/>
            <person name="Arai W."/>
            <person name="Tsubouchi T."/>
            <person name="Morono Y."/>
            <person name="Uchiyama I."/>
            <person name="Ito T."/>
            <person name="Fujiyama A."/>
            <person name="Inagaki F."/>
            <person name="Takami H."/>
        </authorList>
    </citation>
    <scope>NUCLEOTIDE SEQUENCE</scope>
    <source>
        <strain evidence="2">Expedition CK06-06</strain>
    </source>
</reference>
<dbReference type="PROSITE" id="PS51885">
    <property type="entry name" value="NEPRILYSIN"/>
    <property type="match status" value="1"/>
</dbReference>
<organism evidence="2">
    <name type="scientific">marine sediment metagenome</name>
    <dbReference type="NCBI Taxonomy" id="412755"/>
    <lineage>
        <taxon>unclassified sequences</taxon>
        <taxon>metagenomes</taxon>
        <taxon>ecological metagenomes</taxon>
    </lineage>
</organism>
<dbReference type="Gene3D" id="1.10.1380.10">
    <property type="entry name" value="Neutral endopeptidase , domain2"/>
    <property type="match status" value="1"/>
</dbReference>
<evidence type="ECO:0000259" key="1">
    <source>
        <dbReference type="Pfam" id="PF05649"/>
    </source>
</evidence>
<gene>
    <name evidence="2" type="ORF">S01H1_16008</name>
</gene>
<dbReference type="GO" id="GO:0006508">
    <property type="term" value="P:proteolysis"/>
    <property type="evidence" value="ECO:0007669"/>
    <property type="project" value="InterPro"/>
</dbReference>
<dbReference type="AlphaFoldDB" id="X0SSJ3"/>
<dbReference type="InterPro" id="IPR042089">
    <property type="entry name" value="Peptidase_M13_dom_2"/>
</dbReference>
<dbReference type="InterPro" id="IPR000718">
    <property type="entry name" value="Peptidase_M13"/>
</dbReference>
<dbReference type="EMBL" id="BARS01008390">
    <property type="protein sequence ID" value="GAF78111.1"/>
    <property type="molecule type" value="Genomic_DNA"/>
</dbReference>